<name>A0A200QXH5_MACCD</name>
<keyword evidence="6" id="KW-1133">Transmembrane helix</keyword>
<reference evidence="12 13" key="1">
    <citation type="journal article" date="2017" name="Mol. Plant">
        <title>The Genome of Medicinal Plant Macleaya cordata Provides New Insights into Benzylisoquinoline Alkaloids Metabolism.</title>
        <authorList>
            <person name="Liu X."/>
            <person name="Liu Y."/>
            <person name="Huang P."/>
            <person name="Ma Y."/>
            <person name="Qing Z."/>
            <person name="Tang Q."/>
            <person name="Cao H."/>
            <person name="Cheng P."/>
            <person name="Zheng Y."/>
            <person name="Yuan Z."/>
            <person name="Zhou Y."/>
            <person name="Liu J."/>
            <person name="Tang Z."/>
            <person name="Zhuo Y."/>
            <person name="Zhang Y."/>
            <person name="Yu L."/>
            <person name="Huang J."/>
            <person name="Yang P."/>
            <person name="Peng Q."/>
            <person name="Zhang J."/>
            <person name="Jiang W."/>
            <person name="Zhang Z."/>
            <person name="Lin K."/>
            <person name="Ro D.K."/>
            <person name="Chen X."/>
            <person name="Xiong X."/>
            <person name="Shang Y."/>
            <person name="Huang S."/>
            <person name="Zeng J."/>
        </authorList>
    </citation>
    <scope>NUCLEOTIDE SEQUENCE [LARGE SCALE GENOMIC DNA]</scope>
    <source>
        <strain evidence="13">cv. BLH2017</strain>
        <tissue evidence="12">Root</tissue>
    </source>
</reference>
<dbReference type="GO" id="GO:0016757">
    <property type="term" value="F:glycosyltransferase activity"/>
    <property type="evidence" value="ECO:0007669"/>
    <property type="project" value="UniProtKB-KW"/>
</dbReference>
<evidence type="ECO:0000256" key="10">
    <source>
        <dbReference type="ARBA" id="ARBA00023277"/>
    </source>
</evidence>
<evidence type="ECO:0000313" key="12">
    <source>
        <dbReference type="EMBL" id="OVA15158.1"/>
    </source>
</evidence>
<dbReference type="AlphaFoldDB" id="A0A200QXH5"/>
<evidence type="ECO:0000256" key="2">
    <source>
        <dbReference type="ARBA" id="ARBA00007737"/>
    </source>
</evidence>
<keyword evidence="8" id="KW-0325">Glycoprotein</keyword>
<evidence type="ECO:0000313" key="13">
    <source>
        <dbReference type="Proteomes" id="UP000195402"/>
    </source>
</evidence>
<evidence type="ECO:0000256" key="5">
    <source>
        <dbReference type="ARBA" id="ARBA00022692"/>
    </source>
</evidence>
<dbReference type="STRING" id="56857.A0A200QXH5"/>
<comment type="caution">
    <text evidence="12">The sequence shown here is derived from an EMBL/GenBank/DDBJ whole genome shotgun (WGS) entry which is preliminary data.</text>
</comment>
<organism evidence="12 13">
    <name type="scientific">Macleaya cordata</name>
    <name type="common">Five-seeded plume-poppy</name>
    <name type="synonym">Bocconia cordata</name>
    <dbReference type="NCBI Taxonomy" id="56857"/>
    <lineage>
        <taxon>Eukaryota</taxon>
        <taxon>Viridiplantae</taxon>
        <taxon>Streptophyta</taxon>
        <taxon>Embryophyta</taxon>
        <taxon>Tracheophyta</taxon>
        <taxon>Spermatophyta</taxon>
        <taxon>Magnoliopsida</taxon>
        <taxon>Ranunculales</taxon>
        <taxon>Papaveraceae</taxon>
        <taxon>Papaveroideae</taxon>
        <taxon>Macleaya</taxon>
    </lineage>
</organism>
<dbReference type="PIRSF" id="PIRSF009360">
    <property type="entry name" value="UCP009360"/>
    <property type="match status" value="1"/>
</dbReference>
<dbReference type="GO" id="GO:0006004">
    <property type="term" value="P:fucose metabolic process"/>
    <property type="evidence" value="ECO:0007669"/>
    <property type="project" value="UniProtKB-KW"/>
</dbReference>
<dbReference type="PANTHER" id="PTHR31933">
    <property type="entry name" value="O-FUCOSYLTRANSFERASE 2-RELATED"/>
    <property type="match status" value="1"/>
</dbReference>
<dbReference type="GO" id="GO:0016020">
    <property type="term" value="C:membrane"/>
    <property type="evidence" value="ECO:0007669"/>
    <property type="project" value="UniProtKB-SubCell"/>
</dbReference>
<evidence type="ECO:0000256" key="8">
    <source>
        <dbReference type="ARBA" id="ARBA00023180"/>
    </source>
</evidence>
<keyword evidence="7" id="KW-0472">Membrane</keyword>
<keyword evidence="4 12" id="KW-0808">Transferase</keyword>
<proteinExistence type="inferred from homology"/>
<dbReference type="InterPro" id="IPR019378">
    <property type="entry name" value="GDP-Fuc_O-FucTrfase"/>
</dbReference>
<dbReference type="InParanoid" id="A0A200QXH5"/>
<keyword evidence="9" id="KW-0294">Fucose metabolism</keyword>
<evidence type="ECO:0000256" key="3">
    <source>
        <dbReference type="ARBA" id="ARBA00022676"/>
    </source>
</evidence>
<evidence type="ECO:0000256" key="7">
    <source>
        <dbReference type="ARBA" id="ARBA00023136"/>
    </source>
</evidence>
<dbReference type="EMBL" id="MVGT01000886">
    <property type="protein sequence ID" value="OVA15158.1"/>
    <property type="molecule type" value="Genomic_DNA"/>
</dbReference>
<keyword evidence="5" id="KW-0812">Transmembrane</keyword>
<gene>
    <name evidence="12" type="ORF">BVC80_1727g25</name>
</gene>
<evidence type="ECO:0000256" key="1">
    <source>
        <dbReference type="ARBA" id="ARBA00004167"/>
    </source>
</evidence>
<evidence type="ECO:0000256" key="9">
    <source>
        <dbReference type="ARBA" id="ARBA00023253"/>
    </source>
</evidence>
<comment type="similarity">
    <text evidence="2">Belongs to the glycosyltransferase GT106 family.</text>
</comment>
<sequence length="413" mass="46143">MLAGKPNKTTGFILVSANGGLNQPRVAVCNAVAVASLLNATLVVPKFLYSNVWKDPSPFRDIYQQEYFMNLLKDEVNIVTELPSDLQSVDIEAIVFSRLGCITTDSGLVKKAKPIDFFTILLALLLRNRIMHLLGFGSRLGFDPLPFKIQILDSTSKLICKCNLHDLKFVSKIQQAGSLLVRRIRKYGDARILLDKTLLGDFLPDIPLKGAGASKGPTKYLSLHLTFEINMIAYSLCEFGGGEHEQKELKAYREIHFPLLVDCLKNTESVSPAELRKLERCPLTPEEAMLVLSNLGFKRDSCIYLAGSHLYGRESRMSPSLVFTPIWSQKKIFSHQVNLNHSGTSLLSGGHAPTLRPNKKRLAAIFSENGTIGWKNFAKRVSKMIMEGQRVSVRGVDRNIYWLPRCPECMCKG</sequence>
<comment type="subcellular location">
    <subcellularLocation>
        <location evidence="1">Membrane</location>
        <topology evidence="1">Single-pass membrane protein</topology>
    </subcellularLocation>
</comment>
<evidence type="ECO:0000256" key="6">
    <source>
        <dbReference type="ARBA" id="ARBA00022989"/>
    </source>
</evidence>
<dbReference type="Pfam" id="PF10250">
    <property type="entry name" value="O-FucT"/>
    <property type="match status" value="1"/>
</dbReference>
<accession>A0A200QXH5</accession>
<keyword evidence="10" id="KW-0119">Carbohydrate metabolism</keyword>
<keyword evidence="13" id="KW-1185">Reference proteome</keyword>
<evidence type="ECO:0000256" key="4">
    <source>
        <dbReference type="ARBA" id="ARBA00022679"/>
    </source>
</evidence>
<dbReference type="OrthoDB" id="1868072at2759"/>
<dbReference type="PANTHER" id="PTHR31933:SF4">
    <property type="entry name" value="O-FUCOSYLTRANSFERASE 8"/>
    <property type="match status" value="1"/>
</dbReference>
<dbReference type="InterPro" id="IPR024709">
    <property type="entry name" value="FucosylTrfase_pln"/>
</dbReference>
<keyword evidence="3 12" id="KW-0328">Glycosyltransferase</keyword>
<protein>
    <recommendedName>
        <fullName evidence="11">O-fucosyltransferase family protein</fullName>
    </recommendedName>
</protein>
<dbReference type="Proteomes" id="UP000195402">
    <property type="component" value="Unassembled WGS sequence"/>
</dbReference>
<dbReference type="InterPro" id="IPR052272">
    <property type="entry name" value="GT106_glycosyltransferase"/>
</dbReference>
<evidence type="ECO:0000256" key="11">
    <source>
        <dbReference type="ARBA" id="ARBA00030350"/>
    </source>
</evidence>